<dbReference type="CDD" id="cd16841">
    <property type="entry name" value="RraA_family"/>
    <property type="match status" value="1"/>
</dbReference>
<dbReference type="PANTHER" id="PTHR33254">
    <property type="entry name" value="4-HYDROXY-4-METHYL-2-OXOGLUTARATE ALDOLASE 3-RELATED"/>
    <property type="match status" value="1"/>
</dbReference>
<evidence type="ECO:0000256" key="11">
    <source>
        <dbReference type="ARBA" id="ARBA00032305"/>
    </source>
</evidence>
<evidence type="ECO:0000256" key="9">
    <source>
        <dbReference type="ARBA" id="ARBA00029596"/>
    </source>
</evidence>
<evidence type="ECO:0000256" key="6">
    <source>
        <dbReference type="ARBA" id="ARBA00012947"/>
    </source>
</evidence>
<evidence type="ECO:0000256" key="5">
    <source>
        <dbReference type="ARBA" id="ARBA00012213"/>
    </source>
</evidence>
<dbReference type="SUPFAM" id="SSF89562">
    <property type="entry name" value="RraA-like"/>
    <property type="match status" value="1"/>
</dbReference>
<dbReference type="GO" id="GO:0047443">
    <property type="term" value="F:4-hydroxy-4-methyl-2-oxoglutarate aldolase activity"/>
    <property type="evidence" value="ECO:0007669"/>
    <property type="project" value="UniProtKB-EC"/>
</dbReference>
<dbReference type="EC" id="4.1.3.17" evidence="5"/>
<proteinExistence type="inferred from homology"/>
<feature type="binding site" evidence="13">
    <location>
        <position position="122"/>
    </location>
    <ligand>
        <name>Mg(2+)</name>
        <dbReference type="ChEBI" id="CHEBI:18420"/>
    </ligand>
</feature>
<protein>
    <recommendedName>
        <fullName evidence="7">Putative 4-hydroxy-4-methyl-2-oxoglutarate aldolase</fullName>
        <ecNumber evidence="6">4.1.1.112</ecNumber>
        <ecNumber evidence="5">4.1.3.17</ecNumber>
    </recommendedName>
    <alternativeName>
        <fullName evidence="11">Oxaloacetate decarboxylase</fullName>
    </alternativeName>
    <alternativeName>
        <fullName evidence="9">Regulator of ribonuclease activity homolog</fullName>
    </alternativeName>
    <alternativeName>
        <fullName evidence="10">RraA-like protein</fullName>
    </alternativeName>
</protein>
<evidence type="ECO:0000256" key="12">
    <source>
        <dbReference type="ARBA" id="ARBA00047973"/>
    </source>
</evidence>
<organism evidence="14">
    <name type="scientific">Paenibacillus sp. SYP-B3998</name>
    <dbReference type="NCBI Taxonomy" id="2678564"/>
    <lineage>
        <taxon>Bacteria</taxon>
        <taxon>Bacillati</taxon>
        <taxon>Bacillota</taxon>
        <taxon>Bacilli</taxon>
        <taxon>Bacillales</taxon>
        <taxon>Paenibacillaceae</taxon>
        <taxon>Paenibacillus</taxon>
    </lineage>
</organism>
<comment type="cofactor">
    <cofactor evidence="13">
        <name>Mg(2+)</name>
        <dbReference type="ChEBI" id="CHEBI:18420"/>
    </cofactor>
</comment>
<evidence type="ECO:0000256" key="2">
    <source>
        <dbReference type="ARBA" id="ARBA00001968"/>
    </source>
</evidence>
<evidence type="ECO:0000313" key="14">
    <source>
        <dbReference type="EMBL" id="NEW06791.1"/>
    </source>
</evidence>
<comment type="caution">
    <text evidence="14">The sequence shown here is derived from an EMBL/GenBank/DDBJ whole genome shotgun (WGS) entry which is preliminary data.</text>
</comment>
<name>A0A6G3ZYZ0_9BACL</name>
<reference evidence="14" key="1">
    <citation type="submission" date="2020-02" db="EMBL/GenBank/DDBJ databases">
        <authorList>
            <person name="Shen X.-R."/>
            <person name="Zhang Y.-X."/>
        </authorList>
    </citation>
    <scope>NUCLEOTIDE SEQUENCE</scope>
    <source>
        <strain evidence="14">SYP-B3998</strain>
    </source>
</reference>
<evidence type="ECO:0000256" key="7">
    <source>
        <dbReference type="ARBA" id="ARBA00016549"/>
    </source>
</evidence>
<dbReference type="GO" id="GO:0046872">
    <property type="term" value="F:metal ion binding"/>
    <property type="evidence" value="ECO:0007669"/>
    <property type="project" value="UniProtKB-KW"/>
</dbReference>
<comment type="catalytic activity">
    <reaction evidence="1">
        <text>4-hydroxy-4-methyl-2-oxoglutarate = 2 pyruvate</text>
        <dbReference type="Rhea" id="RHEA:22748"/>
        <dbReference type="ChEBI" id="CHEBI:15361"/>
        <dbReference type="ChEBI" id="CHEBI:58276"/>
        <dbReference type="EC" id="4.1.3.17"/>
    </reaction>
</comment>
<feature type="binding site" evidence="13">
    <location>
        <position position="121"/>
    </location>
    <ligand>
        <name>substrate</name>
    </ligand>
</feature>
<evidence type="ECO:0000256" key="1">
    <source>
        <dbReference type="ARBA" id="ARBA00001342"/>
    </source>
</evidence>
<comment type="subunit">
    <text evidence="4">Homotrimer.</text>
</comment>
<dbReference type="GO" id="GO:0008948">
    <property type="term" value="F:oxaloacetate decarboxylase activity"/>
    <property type="evidence" value="ECO:0007669"/>
    <property type="project" value="UniProtKB-EC"/>
</dbReference>
<comment type="catalytic activity">
    <reaction evidence="12">
        <text>oxaloacetate + H(+) = pyruvate + CO2</text>
        <dbReference type="Rhea" id="RHEA:15641"/>
        <dbReference type="ChEBI" id="CHEBI:15361"/>
        <dbReference type="ChEBI" id="CHEBI:15378"/>
        <dbReference type="ChEBI" id="CHEBI:16452"/>
        <dbReference type="ChEBI" id="CHEBI:16526"/>
        <dbReference type="EC" id="4.1.1.112"/>
    </reaction>
</comment>
<dbReference type="AlphaFoldDB" id="A0A6G3ZYZ0"/>
<dbReference type="EC" id="4.1.1.112" evidence="6"/>
<comment type="similarity">
    <text evidence="3">Belongs to the class II aldolase/RraA-like family.</text>
</comment>
<dbReference type="Gene3D" id="3.50.30.40">
    <property type="entry name" value="Ribonuclease E inhibitor RraA/RraA-like"/>
    <property type="match status" value="1"/>
</dbReference>
<evidence type="ECO:0000256" key="13">
    <source>
        <dbReference type="PIRSR" id="PIRSR605493-1"/>
    </source>
</evidence>
<keyword evidence="13" id="KW-0460">Magnesium</keyword>
<evidence type="ECO:0000256" key="8">
    <source>
        <dbReference type="ARBA" id="ARBA00025046"/>
    </source>
</evidence>
<evidence type="ECO:0000256" key="4">
    <source>
        <dbReference type="ARBA" id="ARBA00011233"/>
    </source>
</evidence>
<evidence type="ECO:0000256" key="3">
    <source>
        <dbReference type="ARBA" id="ARBA00008621"/>
    </source>
</evidence>
<evidence type="ECO:0000256" key="10">
    <source>
        <dbReference type="ARBA" id="ARBA00030169"/>
    </source>
</evidence>
<comment type="cofactor">
    <cofactor evidence="2">
        <name>a divalent metal cation</name>
        <dbReference type="ChEBI" id="CHEBI:60240"/>
    </cofactor>
</comment>
<keyword evidence="13" id="KW-0479">Metal-binding</keyword>
<dbReference type="InterPro" id="IPR036704">
    <property type="entry name" value="RraA/RraA-like_sf"/>
</dbReference>
<dbReference type="Pfam" id="PF03737">
    <property type="entry name" value="RraA-like"/>
    <property type="match status" value="1"/>
</dbReference>
<gene>
    <name evidence="14" type="ORF">GK047_12285</name>
</gene>
<dbReference type="RefSeq" id="WP_163946439.1">
    <property type="nucleotide sequence ID" value="NZ_JAAIKC010000003.1"/>
</dbReference>
<sequence>MTMQNETQIFQSMRENLYTAVICDILDELGFRHQVLDIDIRPVFVDWKIAGRTKTMLAVDVYETYENPYEKEIEAIDSIRPNEIVLIGTNNSKRSGLWGELMATASRMRGATGVVLDGLIRDSEKLIEMDFPVFCNGFNPLDSKGREYVIAYDCPVEVGGVLVHPGDVVFGDRDGIVIIPSAVFSQTVDMALEKINNENLIRKELLEGKLLREVYDQYKML</sequence>
<dbReference type="PANTHER" id="PTHR33254:SF4">
    <property type="entry name" value="4-HYDROXY-4-METHYL-2-OXOGLUTARATE ALDOLASE 3-RELATED"/>
    <property type="match status" value="1"/>
</dbReference>
<dbReference type="InterPro" id="IPR005493">
    <property type="entry name" value="RraA/RraA-like"/>
</dbReference>
<dbReference type="EMBL" id="JAAIKC010000003">
    <property type="protein sequence ID" value="NEW06791.1"/>
    <property type="molecule type" value="Genomic_DNA"/>
</dbReference>
<accession>A0A6G3ZYZ0</accession>
<feature type="binding site" evidence="13">
    <location>
        <begin position="99"/>
        <end position="102"/>
    </location>
    <ligand>
        <name>substrate</name>
    </ligand>
</feature>
<comment type="function">
    <text evidence="8">Catalyzes the aldol cleavage of 4-hydroxy-4-methyl-2-oxoglutarate (HMG) into 2 molecules of pyruvate. Also contains a secondary oxaloacetate (OAA) decarboxylase activity due to the common pyruvate enolate transition state formed following C-C bond cleavage in the retro-aldol and decarboxylation reactions.</text>
</comment>